<proteinExistence type="predicted"/>
<keyword evidence="3" id="KW-1185">Reference proteome</keyword>
<feature type="chain" id="PRO_5046362915" evidence="1">
    <location>
        <begin position="23"/>
        <end position="240"/>
    </location>
</feature>
<feature type="signal peptide" evidence="1">
    <location>
        <begin position="1"/>
        <end position="22"/>
    </location>
</feature>
<accession>A0ABW7I2V0</accession>
<dbReference type="RefSeq" id="WP_377169894.1">
    <property type="nucleotide sequence ID" value="NZ_JBHTJC010000001.1"/>
</dbReference>
<dbReference type="InterPro" id="IPR021457">
    <property type="entry name" value="DUF3108"/>
</dbReference>
<name>A0ABW7I2V0_9RHOB</name>
<evidence type="ECO:0000313" key="3">
    <source>
        <dbReference type="Proteomes" id="UP001607157"/>
    </source>
</evidence>
<organism evidence="2 3">
    <name type="scientific">Roseovarius aquimarinus</name>
    <dbReference type="NCBI Taxonomy" id="1229156"/>
    <lineage>
        <taxon>Bacteria</taxon>
        <taxon>Pseudomonadati</taxon>
        <taxon>Pseudomonadota</taxon>
        <taxon>Alphaproteobacteria</taxon>
        <taxon>Rhodobacterales</taxon>
        <taxon>Roseobacteraceae</taxon>
        <taxon>Roseovarius</taxon>
    </lineage>
</organism>
<reference evidence="2 3" key="1">
    <citation type="submission" date="2024-10" db="EMBL/GenBank/DDBJ databases">
        <authorList>
            <person name="Yang X.-N."/>
        </authorList>
    </citation>
    <scope>NUCLEOTIDE SEQUENCE [LARGE SCALE GENOMIC DNA]</scope>
    <source>
        <strain evidence="2 3">CAU 1059</strain>
    </source>
</reference>
<evidence type="ECO:0000313" key="2">
    <source>
        <dbReference type="EMBL" id="MFH0252300.1"/>
    </source>
</evidence>
<comment type="caution">
    <text evidence="2">The sequence shown here is derived from an EMBL/GenBank/DDBJ whole genome shotgun (WGS) entry which is preliminary data.</text>
</comment>
<gene>
    <name evidence="2" type="ORF">ACGRVM_00215</name>
</gene>
<dbReference type="EMBL" id="JBIHMM010000001">
    <property type="protein sequence ID" value="MFH0252300.1"/>
    <property type="molecule type" value="Genomic_DNA"/>
</dbReference>
<evidence type="ECO:0000256" key="1">
    <source>
        <dbReference type="SAM" id="SignalP"/>
    </source>
</evidence>
<dbReference type="Pfam" id="PF11306">
    <property type="entry name" value="DUF3108"/>
    <property type="match status" value="1"/>
</dbReference>
<dbReference type="Proteomes" id="UP001607157">
    <property type="component" value="Unassembled WGS sequence"/>
</dbReference>
<sequence length="240" mass="25015">MRLALLAPLLAAGIGLGAVAPAEETRQVWDVRLLGLPVGKMQFAAREASGGYAVRGTFRTGGVGSIVDAGFDLSAAGRLRGGALAPSRYDERIDTGSRSSTVELRYAGGVPRIAGGTVAEEVAADPEALDPAQQGGTVDPLTALWGVLRDRPADSVCRNDVSIFDGQRRSRITMTGREAGENGATTCTGAYTRVAGFSASEMKRQSVYPFAVSYMPAGGAMRATALHVRSSYGAAEMTRD</sequence>
<protein>
    <submittedName>
        <fullName evidence="2">DUF3108 domain-containing protein</fullName>
    </submittedName>
</protein>
<keyword evidence="1" id="KW-0732">Signal</keyword>